<dbReference type="GO" id="GO:0030288">
    <property type="term" value="C:outer membrane-bounded periplasmic space"/>
    <property type="evidence" value="ECO:0007669"/>
    <property type="project" value="TreeGrafter"/>
</dbReference>
<dbReference type="InterPro" id="IPR004843">
    <property type="entry name" value="Calcineurin-like_PHP"/>
</dbReference>
<dbReference type="AlphaFoldDB" id="A0A2V1N2W8"/>
<proteinExistence type="inferred from homology"/>
<feature type="domain" description="Calcineurin-like phosphoesterase" evidence="3">
    <location>
        <begin position="3"/>
        <end position="238"/>
    </location>
</feature>
<name>A0A2V1N2W8_9LACO</name>
<dbReference type="Gene3D" id="3.90.780.10">
    <property type="entry name" value="5'-Nucleotidase, C-terminal domain"/>
    <property type="match status" value="1"/>
</dbReference>
<organism evidence="5 6">
    <name type="scientific">Levilactobacillus bambusae</name>
    <dbReference type="NCBI Taxonomy" id="2024736"/>
    <lineage>
        <taxon>Bacteria</taxon>
        <taxon>Bacillati</taxon>
        <taxon>Bacillota</taxon>
        <taxon>Bacilli</taxon>
        <taxon>Lactobacillales</taxon>
        <taxon>Lactobacillaceae</taxon>
        <taxon>Levilactobacillus</taxon>
    </lineage>
</organism>
<dbReference type="GO" id="GO:0009166">
    <property type="term" value="P:nucleotide catabolic process"/>
    <property type="evidence" value="ECO:0007669"/>
    <property type="project" value="InterPro"/>
</dbReference>
<dbReference type="OrthoDB" id="9801679at2"/>
<dbReference type="InterPro" id="IPR006179">
    <property type="entry name" value="5_nucleotidase/apyrase"/>
</dbReference>
<dbReference type="InterPro" id="IPR036907">
    <property type="entry name" value="5'-Nucleotdase_C_sf"/>
</dbReference>
<evidence type="ECO:0000313" key="6">
    <source>
        <dbReference type="Proteomes" id="UP000245080"/>
    </source>
</evidence>
<dbReference type="Gene3D" id="3.60.21.10">
    <property type="match status" value="1"/>
</dbReference>
<dbReference type="InterPro" id="IPR029052">
    <property type="entry name" value="Metallo-depent_PP-like"/>
</dbReference>
<keyword evidence="6" id="KW-1185">Reference proteome</keyword>
<keyword evidence="2" id="KW-0378">Hydrolase</keyword>
<gene>
    <name evidence="5" type="ORF">DCM90_05815</name>
</gene>
<comment type="caution">
    <text evidence="5">The sequence shown here is derived from an EMBL/GenBank/DDBJ whole genome shotgun (WGS) entry which is preliminary data.</text>
</comment>
<dbReference type="PRINTS" id="PR01607">
    <property type="entry name" value="APYRASEFAMLY"/>
</dbReference>
<evidence type="ECO:0000256" key="1">
    <source>
        <dbReference type="ARBA" id="ARBA00022729"/>
    </source>
</evidence>
<accession>A0A2V1N2W8</accession>
<dbReference type="PANTHER" id="PTHR11575">
    <property type="entry name" value="5'-NUCLEOTIDASE-RELATED"/>
    <property type="match status" value="1"/>
</dbReference>
<dbReference type="Pfam" id="PF02872">
    <property type="entry name" value="5_nucleotid_C"/>
    <property type="match status" value="1"/>
</dbReference>
<dbReference type="GO" id="GO:0000166">
    <property type="term" value="F:nucleotide binding"/>
    <property type="evidence" value="ECO:0007669"/>
    <property type="project" value="UniProtKB-KW"/>
</dbReference>
<dbReference type="PANTHER" id="PTHR11575:SF6">
    <property type="entry name" value="2',3'-CYCLIC-NUCLEOTIDE 2'-PHOSPHODIESTERASE_3'-NUCLEOTIDASE"/>
    <property type="match status" value="1"/>
</dbReference>
<dbReference type="EMBL" id="QCXQ01000002">
    <property type="protein sequence ID" value="PWG00440.1"/>
    <property type="molecule type" value="Genomic_DNA"/>
</dbReference>
<reference evidence="5 6" key="1">
    <citation type="journal article" date="2018" name="Int. J. Syst. Evol. Microbiol.">
        <title>Lactobacillus bambusae sp. nov., isolated from a traditional fermented Ma-bamboo shoots of Taiwan.</title>
        <authorList>
            <person name="Wang L.-T."/>
        </authorList>
    </citation>
    <scope>NUCLEOTIDE SEQUENCE [LARGE SCALE GENOMIC DNA]</scope>
    <source>
        <strain evidence="5 6">BS-W1</strain>
    </source>
</reference>
<dbReference type="GO" id="GO:0016787">
    <property type="term" value="F:hydrolase activity"/>
    <property type="evidence" value="ECO:0007669"/>
    <property type="project" value="UniProtKB-KW"/>
</dbReference>
<feature type="domain" description="5'-Nucleotidase C-terminal" evidence="4">
    <location>
        <begin position="328"/>
        <end position="479"/>
    </location>
</feature>
<keyword evidence="1" id="KW-0732">Signal</keyword>
<evidence type="ECO:0000256" key="2">
    <source>
        <dbReference type="RuleBase" id="RU362119"/>
    </source>
</evidence>
<dbReference type="RefSeq" id="WP_109250388.1">
    <property type="nucleotide sequence ID" value="NZ_QCXQ01000002.1"/>
</dbReference>
<sequence>MKIKILSTSDVHGYLYPTNYSTPDNVTDYGMLKAATIINRLKTTAADDEVVIAIENGDWLQGSPLTSYVAKKMPPADQRIMTEITARMAMDAGILGNHEFNYGLDYLRAGESGRNYPILGANILGGKDQHIVDAPYQIIDQQGVKIAILGLTTAYVPVWERADHLTGLTFESALTTAKRWVPKLRELADVVVVAYHGGFEGDLAADELAEPLTIENEGLRILNQVPGIDALVTGHQHQQLASVVHGVPVTQPGDRGRFVGCIDLELAEDKTVVTATASLLSTATAAPAVNLISLTGHLQARVQEWLDQPLGRVNGVEMTVENPFLARLSGHPYLDFINRVQMAATGTDIAATALFNDEVRGYQSTVTIRQVLNSYVYPNTLVVEEISGTELRAALERCASYFERRDGQVTVGDAFIHPKVQHYNYDFYSGIDYTFDLRLPVGSRVDQLDYHGQPVEEDQLLQVAMNQYRGNGGGEYPMFGVDKVVREVNLDMSELITDYFTTHDPVIAKQPTNFHVITGK</sequence>
<dbReference type="InterPro" id="IPR008334">
    <property type="entry name" value="5'-Nucleotdase_C"/>
</dbReference>
<evidence type="ECO:0000313" key="5">
    <source>
        <dbReference type="EMBL" id="PWG00440.1"/>
    </source>
</evidence>
<dbReference type="SUPFAM" id="SSF56300">
    <property type="entry name" value="Metallo-dependent phosphatases"/>
    <property type="match status" value="1"/>
</dbReference>
<dbReference type="Proteomes" id="UP000245080">
    <property type="component" value="Unassembled WGS sequence"/>
</dbReference>
<dbReference type="Pfam" id="PF00149">
    <property type="entry name" value="Metallophos"/>
    <property type="match status" value="1"/>
</dbReference>
<keyword evidence="2" id="KW-0547">Nucleotide-binding</keyword>
<evidence type="ECO:0000259" key="4">
    <source>
        <dbReference type="Pfam" id="PF02872"/>
    </source>
</evidence>
<comment type="similarity">
    <text evidence="2">Belongs to the 5'-nucleotidase family.</text>
</comment>
<evidence type="ECO:0000259" key="3">
    <source>
        <dbReference type="Pfam" id="PF00149"/>
    </source>
</evidence>
<dbReference type="SUPFAM" id="SSF55816">
    <property type="entry name" value="5'-nucleotidase (syn. UDP-sugar hydrolase), C-terminal domain"/>
    <property type="match status" value="1"/>
</dbReference>
<protein>
    <submittedName>
        <fullName evidence="5">Bifunctional metallophosphatase/5'-nucleotidase</fullName>
    </submittedName>
</protein>